<proteinExistence type="predicted"/>
<dbReference type="PANTHER" id="PTHR11731">
    <property type="entry name" value="PROTEASE FAMILY S9B,C DIPEPTIDYL-PEPTIDASE IV-RELATED"/>
    <property type="match status" value="1"/>
</dbReference>
<dbReference type="MEROPS" id="S09.017"/>
<reference evidence="3" key="1">
    <citation type="submission" date="2010-05" db="EMBL/GenBank/DDBJ databases">
        <authorList>
            <person name="Genoscope - CEA"/>
        </authorList>
    </citation>
    <scope>NUCLEOTIDE SEQUENCE</scope>
</reference>
<dbReference type="GO" id="GO:0008239">
    <property type="term" value="F:dipeptidyl-peptidase activity"/>
    <property type="evidence" value="ECO:0007669"/>
    <property type="project" value="TreeGrafter"/>
</dbReference>
<sequence length="710" mass="79891">MKNVVLALLLLTVTSIRTQENTAKKELTLEQSVLSYYNGLYPKTLSGLSWTANNLISYRKDSILVVQSPKASRAKTKTSKAAISTIYQKSSALPYFSSISSNNLYFFSSNSYVNVNLGSSSFTEIFFPKSAQNLEVSNDHTKIAYTINNNLYYSSSTVDSVPVTTSANPDVISGQAIHRFEFGISKGIFWSPNSSSMAFYQKDESEVANYPLLNINSTPGALNSIKYPMAGQSSEKPQIGVYNTITRNLINLAIGENYADNYLTNLCWGPNSKYIYVAQLNRDQNHMQLVKYDANSGEKIAVLFEEKNSKWVEPEHPPFFMNGKADEFLWLSEKDGFMNIYHYKTNGKLIKQLTTNKWVTTEILGYNESTQSVIYSGTGEDPRNLHCFSVQLNDGITKQLTSGDGIHRCKLSLNGKYLIDIHATINNGPTVNVIETTKTKSKILHQADNPLDNFKTAQTELISVKANDSTTLYGRLILPSEMDENKKYPVLVYVYGGPHAQMVTNGYLAGASLWMHWMAEQGYLVFTIDNRGSSNRGFDFESCIHRQLGKVEIEDQITGINYLKSHPFVDTTRFSVHGWSFGGFMTSSMLLKVPEVFNCGVAGGPVTDWKWYEVMYGERYMDTPNQNNQGYEESSVLNHTQNLKGKLLLIHGTSDDVVVMQHNLALVQKFVSEGTQVDFFPYPMHPHNVRGKDRVHLMTKVLNYILEHNK</sequence>
<dbReference type="InterPro" id="IPR002469">
    <property type="entry name" value="Peptidase_S9B_N"/>
</dbReference>
<dbReference type="SUPFAM" id="SSF82171">
    <property type="entry name" value="DPP6 N-terminal domain-like"/>
    <property type="match status" value="1"/>
</dbReference>
<accession>F4MN46</accession>
<evidence type="ECO:0000259" key="1">
    <source>
        <dbReference type="Pfam" id="PF00326"/>
    </source>
</evidence>
<evidence type="ECO:0000259" key="2">
    <source>
        <dbReference type="Pfam" id="PF00930"/>
    </source>
</evidence>
<dbReference type="InterPro" id="IPR050278">
    <property type="entry name" value="Serine_Prot_S9B/DPPIV"/>
</dbReference>
<feature type="domain" description="Peptidase S9 prolyl oligopeptidase catalytic" evidence="1">
    <location>
        <begin position="515"/>
        <end position="708"/>
    </location>
</feature>
<organism evidence="3">
    <name type="scientific">uncultured Flavobacteriia bacterium</name>
    <dbReference type="NCBI Taxonomy" id="212695"/>
    <lineage>
        <taxon>Bacteria</taxon>
        <taxon>Pseudomonadati</taxon>
        <taxon>Bacteroidota</taxon>
        <taxon>Flavobacteriia</taxon>
        <taxon>environmental samples</taxon>
    </lineage>
</organism>
<dbReference type="EMBL" id="FQ032827">
    <property type="protein sequence ID" value="CBL87559.1"/>
    <property type="molecule type" value="Genomic_DNA"/>
</dbReference>
<dbReference type="GO" id="GO:0006508">
    <property type="term" value="P:proteolysis"/>
    <property type="evidence" value="ECO:0007669"/>
    <property type="project" value="InterPro"/>
</dbReference>
<dbReference type="GO" id="GO:0008236">
    <property type="term" value="F:serine-type peptidase activity"/>
    <property type="evidence" value="ECO:0007669"/>
    <property type="project" value="InterPro"/>
</dbReference>
<evidence type="ECO:0000313" key="3">
    <source>
        <dbReference type="EMBL" id="CBL87559.1"/>
    </source>
</evidence>
<gene>
    <name evidence="3" type="ORF">S18_906_0017</name>
</gene>
<dbReference type="InterPro" id="IPR029058">
    <property type="entry name" value="AB_hydrolase_fold"/>
</dbReference>
<name>F4MN46_9BACT</name>
<dbReference type="PANTHER" id="PTHR11731:SF193">
    <property type="entry name" value="DIPEPTIDYL PEPTIDASE 9"/>
    <property type="match status" value="1"/>
</dbReference>
<protein>
    <submittedName>
        <fullName evidence="3">Dipeptidylpeptidase IV, S9B family</fullName>
    </submittedName>
</protein>
<feature type="domain" description="Dipeptidylpeptidase IV N-terminal" evidence="2">
    <location>
        <begin position="107"/>
        <end position="424"/>
    </location>
</feature>
<dbReference type="Gene3D" id="3.40.50.1820">
    <property type="entry name" value="alpha/beta hydrolase"/>
    <property type="match status" value="1"/>
</dbReference>
<dbReference type="Pfam" id="PF00930">
    <property type="entry name" value="DPPIV_N"/>
    <property type="match status" value="1"/>
</dbReference>
<dbReference type="InterPro" id="IPR001375">
    <property type="entry name" value="Peptidase_S9_cat"/>
</dbReference>
<dbReference type="Pfam" id="PF00326">
    <property type="entry name" value="Peptidase_S9"/>
    <property type="match status" value="1"/>
</dbReference>
<dbReference type="Gene3D" id="2.140.10.30">
    <property type="entry name" value="Dipeptidylpeptidase IV, N-terminal domain"/>
    <property type="match status" value="1"/>
</dbReference>
<reference evidence="3" key="2">
    <citation type="journal article" date="2012" name="Environ. Microbiol.">
        <title>Genomic content of uncultured Bacteroidetes from contrasting oceanic provinces in the North Atlantic Ocean.</title>
        <authorList>
            <person name="Gomez-Pereira P.R."/>
            <person name="Schuler M."/>
            <person name="Fuchs B.M."/>
            <person name="Bennke C."/>
            <person name="Teeling H."/>
            <person name="Waldmann J."/>
            <person name="Richter M."/>
            <person name="Barbe V."/>
            <person name="Bataille E."/>
            <person name="Glockner F.O."/>
            <person name="Amann R."/>
        </authorList>
    </citation>
    <scope>NUCLEOTIDE SEQUENCE</scope>
</reference>
<dbReference type="SUPFAM" id="SSF53474">
    <property type="entry name" value="alpha/beta-Hydrolases"/>
    <property type="match status" value="1"/>
</dbReference>
<dbReference type="AlphaFoldDB" id="F4MN46"/>